<dbReference type="PROSITE" id="PS50056">
    <property type="entry name" value="TYR_PHOSPHATASE_2"/>
    <property type="match status" value="1"/>
</dbReference>
<organism evidence="8 9">
    <name type="scientific">Paraglomus brasilianum</name>
    <dbReference type="NCBI Taxonomy" id="144538"/>
    <lineage>
        <taxon>Eukaryota</taxon>
        <taxon>Fungi</taxon>
        <taxon>Fungi incertae sedis</taxon>
        <taxon>Mucoromycota</taxon>
        <taxon>Glomeromycotina</taxon>
        <taxon>Glomeromycetes</taxon>
        <taxon>Paraglomerales</taxon>
        <taxon>Paraglomeraceae</taxon>
        <taxon>Paraglomus</taxon>
    </lineage>
</organism>
<name>A0A9N9B609_9GLOM</name>
<evidence type="ECO:0000256" key="2">
    <source>
        <dbReference type="ARBA" id="ARBA00013064"/>
    </source>
</evidence>
<feature type="compositionally biased region" description="Low complexity" evidence="5">
    <location>
        <begin position="527"/>
        <end position="542"/>
    </location>
</feature>
<evidence type="ECO:0000259" key="6">
    <source>
        <dbReference type="PROSITE" id="PS50054"/>
    </source>
</evidence>
<dbReference type="InterPro" id="IPR020422">
    <property type="entry name" value="TYR_PHOSPHATASE_DUAL_dom"/>
</dbReference>
<evidence type="ECO:0000313" key="9">
    <source>
        <dbReference type="Proteomes" id="UP000789739"/>
    </source>
</evidence>
<dbReference type="AlphaFoldDB" id="A0A9N9B609"/>
<gene>
    <name evidence="8" type="ORF">PBRASI_LOCUS5260</name>
</gene>
<dbReference type="PANTHER" id="PTHR10159:SF519">
    <property type="entry name" value="DUAL SPECIFICITY PROTEIN PHOSPHATASE MPK3"/>
    <property type="match status" value="1"/>
</dbReference>
<feature type="domain" description="Tyrosine-protein phosphatase" evidence="6">
    <location>
        <begin position="184"/>
        <end position="426"/>
    </location>
</feature>
<dbReference type="SUPFAM" id="SSF52799">
    <property type="entry name" value="(Phosphotyrosine protein) phosphatases II"/>
    <property type="match status" value="1"/>
</dbReference>
<dbReference type="EMBL" id="CAJVPI010000600">
    <property type="protein sequence ID" value="CAG8554433.1"/>
    <property type="molecule type" value="Genomic_DNA"/>
</dbReference>
<feature type="compositionally biased region" description="Polar residues" evidence="5">
    <location>
        <begin position="555"/>
        <end position="585"/>
    </location>
</feature>
<feature type="compositionally biased region" description="Polar residues" evidence="5">
    <location>
        <begin position="429"/>
        <end position="438"/>
    </location>
</feature>
<dbReference type="PROSITE" id="PS50054">
    <property type="entry name" value="TYR_PHOSPHATASE_DUAL"/>
    <property type="match status" value="1"/>
</dbReference>
<dbReference type="GO" id="GO:0008330">
    <property type="term" value="F:protein tyrosine/threonine phosphatase activity"/>
    <property type="evidence" value="ECO:0007669"/>
    <property type="project" value="TreeGrafter"/>
</dbReference>
<dbReference type="InterPro" id="IPR016130">
    <property type="entry name" value="Tyr_Pase_AS"/>
</dbReference>
<dbReference type="InterPro" id="IPR029021">
    <property type="entry name" value="Prot-tyrosine_phosphatase-like"/>
</dbReference>
<dbReference type="GO" id="GO:0043409">
    <property type="term" value="P:negative regulation of MAPK cascade"/>
    <property type="evidence" value="ECO:0007669"/>
    <property type="project" value="TreeGrafter"/>
</dbReference>
<reference evidence="8" key="1">
    <citation type="submission" date="2021-06" db="EMBL/GenBank/DDBJ databases">
        <authorList>
            <person name="Kallberg Y."/>
            <person name="Tangrot J."/>
            <person name="Rosling A."/>
        </authorList>
    </citation>
    <scope>NUCLEOTIDE SEQUENCE</scope>
    <source>
        <strain evidence="8">BR232B</strain>
    </source>
</reference>
<keyword evidence="3" id="KW-0378">Hydrolase</keyword>
<feature type="region of interest" description="Disordered" evidence="5">
    <location>
        <begin position="515"/>
        <end position="588"/>
    </location>
</feature>
<dbReference type="PANTHER" id="PTHR10159">
    <property type="entry name" value="DUAL SPECIFICITY PROTEIN PHOSPHATASE"/>
    <property type="match status" value="1"/>
</dbReference>
<feature type="domain" description="Tyrosine specific protein phosphatases" evidence="7">
    <location>
        <begin position="347"/>
        <end position="415"/>
    </location>
</feature>
<dbReference type="EC" id="3.1.3.48" evidence="2"/>
<feature type="compositionally biased region" description="Low complexity" evidence="5">
    <location>
        <begin position="276"/>
        <end position="309"/>
    </location>
</feature>
<comment type="caution">
    <text evidence="8">The sequence shown here is derived from an EMBL/GenBank/DDBJ whole genome shotgun (WGS) entry which is preliminary data.</text>
</comment>
<evidence type="ECO:0000259" key="7">
    <source>
        <dbReference type="PROSITE" id="PS50056"/>
    </source>
</evidence>
<dbReference type="GO" id="GO:0005737">
    <property type="term" value="C:cytoplasm"/>
    <property type="evidence" value="ECO:0007669"/>
    <property type="project" value="TreeGrafter"/>
</dbReference>
<comment type="similarity">
    <text evidence="1">Belongs to the protein-tyrosine phosphatase family. Non-receptor class dual specificity subfamily.</text>
</comment>
<sequence>MNSNQKRLYPFDSPTATSMLASVIEEPYFTASDVPLYKKMSLTSSNMNNTPNTALSSFKMPSTKAATRPASPASLLEVNSSYNNQSLDTFKKPPVSPGIRGRRQMKNLQLVVPPVRSSISAPSSPQLPQQTKQAAHGHNRRPSTPICIYQNKNGESHSNSSADPMVLMSRTENAIAEELPYKDEPICILPHFYLGSELNAMNRRMLNRLGIEYILNVAMEVPNPYMTDIISSNPKNSQYLQNQSISPGLSSSSSISSDSSYRTAVASPIMPAIHASSPLPSSDSSCSRSNSLIKKSSSRPSSLSANLQSPDGPMGTGVPLTVPATDEFKAMKYKKYFWTHNQDNLISDFELAFAYIDEARSAGRNILIHCQCGVSRSASLVIAYVMRTNRMTLNQAYEFVKDRSPYISPNMSLVYQLVDFEKTLKLNNTVTPQQNPSSESHKGHSRNSSIESDLLLKGHRRSNSLSRPNSIIIDSPPRTPLIIPAESLQPFSPNAGGQQATIKGDSGRFHVITATSLSTPTSPSPVTPSTASTLSPSTPSTGRSRRLSRPPPLSNKQSSSSLNAKSPSQTATTPLSPSFPQNSTPMVMDFPQFGQDSMFGFSYTGDVSNVTEVMVGGNVAAEMFSKQTLDSIFSPTRASPPVTVTKFSDLWSDDE</sequence>
<feature type="region of interest" description="Disordered" evidence="5">
    <location>
        <begin position="276"/>
        <end position="319"/>
    </location>
</feature>
<evidence type="ECO:0000313" key="8">
    <source>
        <dbReference type="EMBL" id="CAG8554433.1"/>
    </source>
</evidence>
<dbReference type="GO" id="GO:0033550">
    <property type="term" value="F:MAP kinase tyrosine phosphatase activity"/>
    <property type="evidence" value="ECO:0007669"/>
    <property type="project" value="TreeGrafter"/>
</dbReference>
<dbReference type="SMART" id="SM00195">
    <property type="entry name" value="DSPc"/>
    <property type="match status" value="1"/>
</dbReference>
<dbReference type="InterPro" id="IPR000387">
    <property type="entry name" value="Tyr_Pase_dom"/>
</dbReference>
<feature type="compositionally biased region" description="Polar residues" evidence="5">
    <location>
        <begin position="489"/>
        <end position="501"/>
    </location>
</feature>
<dbReference type="OrthoDB" id="2017893at2759"/>
<evidence type="ECO:0000256" key="3">
    <source>
        <dbReference type="ARBA" id="ARBA00022801"/>
    </source>
</evidence>
<keyword evidence="9" id="KW-1185">Reference proteome</keyword>
<feature type="region of interest" description="Disordered" evidence="5">
    <location>
        <begin position="429"/>
        <end position="502"/>
    </location>
</feature>
<feature type="compositionally biased region" description="Polar residues" evidence="5">
    <location>
        <begin position="117"/>
        <end position="133"/>
    </location>
</feature>
<dbReference type="Gene3D" id="3.90.190.10">
    <property type="entry name" value="Protein tyrosine phosphatase superfamily"/>
    <property type="match status" value="2"/>
</dbReference>
<keyword evidence="4" id="KW-0904">Protein phosphatase</keyword>
<proteinExistence type="inferred from homology"/>
<evidence type="ECO:0000256" key="1">
    <source>
        <dbReference type="ARBA" id="ARBA00008601"/>
    </source>
</evidence>
<dbReference type="Proteomes" id="UP000789739">
    <property type="component" value="Unassembled WGS sequence"/>
</dbReference>
<evidence type="ECO:0000256" key="4">
    <source>
        <dbReference type="ARBA" id="ARBA00022912"/>
    </source>
</evidence>
<accession>A0A9N9B609</accession>
<dbReference type="PROSITE" id="PS00383">
    <property type="entry name" value="TYR_PHOSPHATASE_1"/>
    <property type="match status" value="1"/>
</dbReference>
<evidence type="ECO:0000256" key="5">
    <source>
        <dbReference type="SAM" id="MobiDB-lite"/>
    </source>
</evidence>
<protein>
    <recommendedName>
        <fullName evidence="2">protein-tyrosine-phosphatase</fullName>
        <ecNumber evidence="2">3.1.3.48</ecNumber>
    </recommendedName>
</protein>
<feature type="region of interest" description="Disordered" evidence="5">
    <location>
        <begin position="116"/>
        <end position="143"/>
    </location>
</feature>
<dbReference type="InterPro" id="IPR000340">
    <property type="entry name" value="Dual-sp_phosphatase_cat-dom"/>
</dbReference>
<dbReference type="Pfam" id="PF00782">
    <property type="entry name" value="DSPc"/>
    <property type="match status" value="1"/>
</dbReference>
<dbReference type="GO" id="GO:0017017">
    <property type="term" value="F:MAP kinase tyrosine/serine/threonine phosphatase activity"/>
    <property type="evidence" value="ECO:0007669"/>
    <property type="project" value="TreeGrafter"/>
</dbReference>